<name>A0AAV5HN43_9ROSI</name>
<accession>A0AAV5HN43</accession>
<proteinExistence type="predicted"/>
<evidence type="ECO:0000313" key="1">
    <source>
        <dbReference type="EMBL" id="GKU88170.1"/>
    </source>
</evidence>
<comment type="caution">
    <text evidence="1">The sequence shown here is derived from an EMBL/GenBank/DDBJ whole genome shotgun (WGS) entry which is preliminary data.</text>
</comment>
<dbReference type="Proteomes" id="UP001054252">
    <property type="component" value="Unassembled WGS sequence"/>
</dbReference>
<sequence>MLFQCHSVPLYLFSFLVPTLRIQVLCMECVEKDQ</sequence>
<gene>
    <name evidence="1" type="ORF">SLEP1_g2465</name>
</gene>
<dbReference type="EMBL" id="BPVZ01000002">
    <property type="protein sequence ID" value="GKU88170.1"/>
    <property type="molecule type" value="Genomic_DNA"/>
</dbReference>
<organism evidence="1 2">
    <name type="scientific">Rubroshorea leprosula</name>
    <dbReference type="NCBI Taxonomy" id="152421"/>
    <lineage>
        <taxon>Eukaryota</taxon>
        <taxon>Viridiplantae</taxon>
        <taxon>Streptophyta</taxon>
        <taxon>Embryophyta</taxon>
        <taxon>Tracheophyta</taxon>
        <taxon>Spermatophyta</taxon>
        <taxon>Magnoliopsida</taxon>
        <taxon>eudicotyledons</taxon>
        <taxon>Gunneridae</taxon>
        <taxon>Pentapetalae</taxon>
        <taxon>rosids</taxon>
        <taxon>malvids</taxon>
        <taxon>Malvales</taxon>
        <taxon>Dipterocarpaceae</taxon>
        <taxon>Rubroshorea</taxon>
    </lineage>
</organism>
<dbReference type="AlphaFoldDB" id="A0AAV5HN43"/>
<protein>
    <submittedName>
        <fullName evidence="1">Uncharacterized protein</fullName>
    </submittedName>
</protein>
<keyword evidence="2" id="KW-1185">Reference proteome</keyword>
<evidence type="ECO:0000313" key="2">
    <source>
        <dbReference type="Proteomes" id="UP001054252"/>
    </source>
</evidence>
<reference evidence="1 2" key="1">
    <citation type="journal article" date="2021" name="Commun. Biol.">
        <title>The genome of Shorea leprosula (Dipterocarpaceae) highlights the ecological relevance of drought in aseasonal tropical rainforests.</title>
        <authorList>
            <person name="Ng K.K.S."/>
            <person name="Kobayashi M.J."/>
            <person name="Fawcett J.A."/>
            <person name="Hatakeyama M."/>
            <person name="Paape T."/>
            <person name="Ng C.H."/>
            <person name="Ang C.C."/>
            <person name="Tnah L.H."/>
            <person name="Lee C.T."/>
            <person name="Nishiyama T."/>
            <person name="Sese J."/>
            <person name="O'Brien M.J."/>
            <person name="Copetti D."/>
            <person name="Mohd Noor M.I."/>
            <person name="Ong R.C."/>
            <person name="Putra M."/>
            <person name="Sireger I.Z."/>
            <person name="Indrioko S."/>
            <person name="Kosugi Y."/>
            <person name="Izuno A."/>
            <person name="Isagi Y."/>
            <person name="Lee S.L."/>
            <person name="Shimizu K.K."/>
        </authorList>
    </citation>
    <scope>NUCLEOTIDE SEQUENCE [LARGE SCALE GENOMIC DNA]</scope>
    <source>
        <strain evidence="1">214</strain>
    </source>
</reference>